<dbReference type="OrthoDB" id="9884236at2"/>
<evidence type="ECO:0000313" key="2">
    <source>
        <dbReference type="Proteomes" id="UP000005546"/>
    </source>
</evidence>
<gene>
    <name evidence="1" type="ORF">HMPREF9442_03292</name>
</gene>
<dbReference type="AlphaFoldDB" id="F3QYJ8"/>
<comment type="caution">
    <text evidence="1">The sequence shown here is derived from an EMBL/GenBank/DDBJ whole genome shotgun (WGS) entry which is preliminary data.</text>
</comment>
<proteinExistence type="predicted"/>
<dbReference type="Proteomes" id="UP000005546">
    <property type="component" value="Unassembled WGS sequence"/>
</dbReference>
<keyword evidence="2" id="KW-1185">Reference proteome</keyword>
<sequence>MLKEVFLLAFGRKPPYLCIVFRRGHGGQVYIKGKKIEIMKKLMTMVSAMMMVAAVNASEVVTVAFNEARVSVPARVRFVKGENYGFSVEAKDSVIARAVRCSVKDGVLRLSFGNALQPGESKFDAKKGVYYYGVNPTNQVFADENGEDDMVITVVAPDMPKFKTSSDYVAVTVKAVEEVGNSRAALTMNE</sequence>
<name>F3QYJ8_9BACT</name>
<dbReference type="EMBL" id="AFBR01000094">
    <property type="protein sequence ID" value="EGG50267.1"/>
    <property type="molecule type" value="Genomic_DNA"/>
</dbReference>
<protein>
    <submittedName>
        <fullName evidence="1">Uncharacterized protein</fullName>
    </submittedName>
</protein>
<dbReference type="STRING" id="762982.HMPREF9442_03292"/>
<evidence type="ECO:0000313" key="1">
    <source>
        <dbReference type="EMBL" id="EGG50267.1"/>
    </source>
</evidence>
<reference evidence="1 2" key="1">
    <citation type="submission" date="2011-02" db="EMBL/GenBank/DDBJ databases">
        <authorList>
            <person name="Weinstock G."/>
            <person name="Sodergren E."/>
            <person name="Clifton S."/>
            <person name="Fulton L."/>
            <person name="Fulton B."/>
            <person name="Courtney L."/>
            <person name="Fronick C."/>
            <person name="Harrison M."/>
            <person name="Strong C."/>
            <person name="Farmer C."/>
            <person name="Delahaunty K."/>
            <person name="Markovic C."/>
            <person name="Hall O."/>
            <person name="Minx P."/>
            <person name="Tomlinson C."/>
            <person name="Mitreva M."/>
            <person name="Hou S."/>
            <person name="Chen J."/>
            <person name="Wollam A."/>
            <person name="Pepin K.H."/>
            <person name="Johnson M."/>
            <person name="Bhonagiri V."/>
            <person name="Zhang X."/>
            <person name="Suruliraj S."/>
            <person name="Warren W."/>
            <person name="Chinwalla A."/>
            <person name="Mardis E.R."/>
            <person name="Wilson R.K."/>
        </authorList>
    </citation>
    <scope>NUCLEOTIDE SEQUENCE [LARGE SCALE GENOMIC DNA]</scope>
    <source>
        <strain evidence="1 2">YIT 11841</strain>
    </source>
</reference>
<organism evidence="1 2">
    <name type="scientific">Paraprevotella xylaniphila YIT 11841</name>
    <dbReference type="NCBI Taxonomy" id="762982"/>
    <lineage>
        <taxon>Bacteria</taxon>
        <taxon>Pseudomonadati</taxon>
        <taxon>Bacteroidota</taxon>
        <taxon>Bacteroidia</taxon>
        <taxon>Bacteroidales</taxon>
        <taxon>Prevotellaceae</taxon>
        <taxon>Paraprevotella</taxon>
    </lineage>
</organism>
<dbReference type="HOGENOM" id="CLU_1426765_0_0_10"/>
<accession>F3QYJ8</accession>